<protein>
    <submittedName>
        <fullName evidence="1">ABC transporter permease</fullName>
    </submittedName>
</protein>
<organism evidence="1 2">
    <name type="scientific">Streptacidiphilus alkalitolerans</name>
    <dbReference type="NCBI Taxonomy" id="3342712"/>
    <lineage>
        <taxon>Bacteria</taxon>
        <taxon>Bacillati</taxon>
        <taxon>Actinomycetota</taxon>
        <taxon>Actinomycetes</taxon>
        <taxon>Kitasatosporales</taxon>
        <taxon>Streptomycetaceae</taxon>
        <taxon>Streptacidiphilus</taxon>
    </lineage>
</organism>
<dbReference type="Proteomes" id="UP001592582">
    <property type="component" value="Unassembled WGS sequence"/>
</dbReference>
<gene>
    <name evidence="1" type="ORF">ACEZDG_34795</name>
</gene>
<accession>A0ABV6VL19</accession>
<proteinExistence type="predicted"/>
<dbReference type="EMBL" id="JBHEZX010000024">
    <property type="protein sequence ID" value="MFC1414444.1"/>
    <property type="molecule type" value="Genomic_DNA"/>
</dbReference>
<dbReference type="PANTHER" id="PTHR32196:SF32">
    <property type="entry name" value="XYLOSE TRANSPORT SYSTEM PERMEASE PROTEIN XYLH"/>
    <property type="match status" value="1"/>
</dbReference>
<dbReference type="InterPro" id="IPR001851">
    <property type="entry name" value="ABC_transp_permease"/>
</dbReference>
<sequence length="323" mass="33725">MGRPELGALVGAVAVFAFFSVVTSTFLTPGALGTVLYSASTIGIMAVPVALLMIGGEFDLSAGVLVTTAALTSSMVSYQLTAVTWVGVAVSLGVALAVGFFNGWVLSRTRLPSFIVTLGTFLMLTGANLGVTQLVDGTVATKSIADMQGYRSCAWLFAGSFTVGGMNVKATVWWWLALVLVASWILLRTRFGNWIFAVGGDPDAARAVGVPVGRTKIALYLGVAFCGWVLGQHLLFSFDTVQSGEGVGNELIYIVAAVIGGCLITGGYGSAAGSALGAAIFGMTSKGIVYAQWDADWFKFFLGAMLLLATLLNAWVRRRAELG</sequence>
<evidence type="ECO:0000313" key="1">
    <source>
        <dbReference type="EMBL" id="MFC1414444.1"/>
    </source>
</evidence>
<name>A0ABV6VL19_9ACTN</name>
<comment type="caution">
    <text evidence="1">The sequence shown here is derived from an EMBL/GenBank/DDBJ whole genome shotgun (WGS) entry which is preliminary data.</text>
</comment>
<reference evidence="1 2" key="1">
    <citation type="submission" date="2024-09" db="EMBL/GenBank/DDBJ databases">
        <authorList>
            <person name="Lee S.D."/>
        </authorList>
    </citation>
    <scope>NUCLEOTIDE SEQUENCE [LARGE SCALE GENOMIC DNA]</scope>
    <source>
        <strain evidence="1 2">N1-1</strain>
    </source>
</reference>
<evidence type="ECO:0000313" key="2">
    <source>
        <dbReference type="Proteomes" id="UP001592582"/>
    </source>
</evidence>
<dbReference type="PANTHER" id="PTHR32196">
    <property type="entry name" value="ABC TRANSPORTER PERMEASE PROTEIN YPHD-RELATED-RELATED"/>
    <property type="match status" value="1"/>
</dbReference>
<dbReference type="CDD" id="cd06579">
    <property type="entry name" value="TM_PBP1_transp_AraH_like"/>
    <property type="match status" value="1"/>
</dbReference>
<keyword evidence="2" id="KW-1185">Reference proteome</keyword>
<dbReference type="Pfam" id="PF02653">
    <property type="entry name" value="BPD_transp_2"/>
    <property type="match status" value="1"/>
</dbReference>